<dbReference type="VEuPathDB" id="VectorBase:ADIR014327"/>
<sequence length="78" mass="9156">CCSVWLVPKIISPVLKRLIHSCARCSSLDCYYLVSSKCIPLPFCCSQFVLYCRIGIFFWHRNRSCGKNKDGRHYFTRM</sequence>
<reference evidence="1" key="2">
    <citation type="submission" date="2020-05" db="UniProtKB">
        <authorList>
            <consortium name="EnsemblMetazoa"/>
        </authorList>
    </citation>
    <scope>IDENTIFICATION</scope>
    <source>
        <strain evidence="1">WRAIR2</strain>
    </source>
</reference>
<name>A0A182NWR6_9DIPT</name>
<keyword evidence="2" id="KW-1185">Reference proteome</keyword>
<organism evidence="1 2">
    <name type="scientific">Anopheles dirus</name>
    <dbReference type="NCBI Taxonomy" id="7168"/>
    <lineage>
        <taxon>Eukaryota</taxon>
        <taxon>Metazoa</taxon>
        <taxon>Ecdysozoa</taxon>
        <taxon>Arthropoda</taxon>
        <taxon>Hexapoda</taxon>
        <taxon>Insecta</taxon>
        <taxon>Pterygota</taxon>
        <taxon>Neoptera</taxon>
        <taxon>Endopterygota</taxon>
        <taxon>Diptera</taxon>
        <taxon>Nematocera</taxon>
        <taxon>Culicoidea</taxon>
        <taxon>Culicidae</taxon>
        <taxon>Anophelinae</taxon>
        <taxon>Anopheles</taxon>
    </lineage>
</organism>
<evidence type="ECO:0000313" key="2">
    <source>
        <dbReference type="Proteomes" id="UP000075884"/>
    </source>
</evidence>
<dbReference type="Proteomes" id="UP000075884">
    <property type="component" value="Unassembled WGS sequence"/>
</dbReference>
<protein>
    <submittedName>
        <fullName evidence="1">Uncharacterized protein</fullName>
    </submittedName>
</protein>
<proteinExistence type="predicted"/>
<reference evidence="2" key="1">
    <citation type="submission" date="2013-03" db="EMBL/GenBank/DDBJ databases">
        <title>The Genome Sequence of Anopheles dirus WRAIR2.</title>
        <authorList>
            <consortium name="The Broad Institute Genomics Platform"/>
            <person name="Neafsey D.E."/>
            <person name="Walton C."/>
            <person name="Walker B."/>
            <person name="Young S.K."/>
            <person name="Zeng Q."/>
            <person name="Gargeya S."/>
            <person name="Fitzgerald M."/>
            <person name="Haas B."/>
            <person name="Abouelleil A."/>
            <person name="Allen A.W."/>
            <person name="Alvarado L."/>
            <person name="Arachchi H.M."/>
            <person name="Berlin A.M."/>
            <person name="Chapman S.B."/>
            <person name="Gainer-Dewar J."/>
            <person name="Goldberg J."/>
            <person name="Griggs A."/>
            <person name="Gujja S."/>
            <person name="Hansen M."/>
            <person name="Howarth C."/>
            <person name="Imamovic A."/>
            <person name="Ireland A."/>
            <person name="Larimer J."/>
            <person name="McCowan C."/>
            <person name="Murphy C."/>
            <person name="Pearson M."/>
            <person name="Poon T.W."/>
            <person name="Priest M."/>
            <person name="Roberts A."/>
            <person name="Saif S."/>
            <person name="Shea T."/>
            <person name="Sisk P."/>
            <person name="Sykes S."/>
            <person name="Wortman J."/>
            <person name="Nusbaum C."/>
            <person name="Birren B."/>
        </authorList>
    </citation>
    <scope>NUCLEOTIDE SEQUENCE [LARGE SCALE GENOMIC DNA]</scope>
    <source>
        <strain evidence="2">WRAIR2</strain>
    </source>
</reference>
<accession>A0A182NWR6</accession>
<dbReference type="AlphaFoldDB" id="A0A182NWR6"/>
<dbReference type="EnsemblMetazoa" id="ADIR014327-RA">
    <property type="protein sequence ID" value="ADIR014327-PA"/>
    <property type="gene ID" value="ADIR014327"/>
</dbReference>
<evidence type="ECO:0000313" key="1">
    <source>
        <dbReference type="EnsemblMetazoa" id="ADIR014327-PA"/>
    </source>
</evidence>